<evidence type="ECO:0000256" key="1">
    <source>
        <dbReference type="ARBA" id="ARBA00022927"/>
    </source>
</evidence>
<dbReference type="InterPro" id="IPR014018">
    <property type="entry name" value="SecA_motor_DEAD"/>
</dbReference>
<dbReference type="SUPFAM" id="SSF52540">
    <property type="entry name" value="P-loop containing nucleoside triphosphate hydrolases"/>
    <property type="match status" value="1"/>
</dbReference>
<dbReference type="EMBL" id="CAJOBA010050723">
    <property type="protein sequence ID" value="CAF4237448.1"/>
    <property type="molecule type" value="Genomic_DNA"/>
</dbReference>
<accession>A0A8S2SNT1</accession>
<dbReference type="Gene3D" id="3.40.50.300">
    <property type="entry name" value="P-loop containing nucleotide triphosphate hydrolases"/>
    <property type="match status" value="1"/>
</dbReference>
<gene>
    <name evidence="4" type="ORF">OVA965_LOCUS34448</name>
    <name evidence="5" type="ORF">TMI583_LOCUS35366</name>
</gene>
<dbReference type="PANTHER" id="PTHR30612:SF0">
    <property type="entry name" value="CHLOROPLAST PROTEIN-TRANSPORTING ATPASE"/>
    <property type="match status" value="1"/>
</dbReference>
<keyword evidence="2" id="KW-0811">Translocation</keyword>
<dbReference type="GO" id="GO:0006886">
    <property type="term" value="P:intracellular protein transport"/>
    <property type="evidence" value="ECO:0007669"/>
    <property type="project" value="InterPro"/>
</dbReference>
<dbReference type="GO" id="GO:0006605">
    <property type="term" value="P:protein targeting"/>
    <property type="evidence" value="ECO:0007669"/>
    <property type="project" value="InterPro"/>
</dbReference>
<evidence type="ECO:0000313" key="5">
    <source>
        <dbReference type="EMBL" id="CAF4237448.1"/>
    </source>
</evidence>
<name>A0A8S2SNT1_9BILA</name>
<sequence>ISYSELPKAYDGIFGLSGSLKDLSESERNVLSYYKVHKRSYYPSFFGYSKLKFDTNKDFIIKNCKKDWFDSIVTHTRKTIAEHRSVLIFFASEELLEEFFKSYSGDLGVVSFIITQNWTFDGESKKTYSDCDVNRLIKDGYAGQHGKVTLLTKEFGRGVDFQAEATVNEKGGMHVIQTFFSMNVQEETQIKGRTARKDEPGSYELVLCREHLQEFALGVPPQLHNWEI</sequence>
<comment type="caution">
    <text evidence="5">The sequence shown here is derived from an EMBL/GenBank/DDBJ whole genome shotgun (WGS) entry which is preliminary data.</text>
</comment>
<evidence type="ECO:0000259" key="3">
    <source>
        <dbReference type="PROSITE" id="PS51196"/>
    </source>
</evidence>
<dbReference type="PROSITE" id="PS51196">
    <property type="entry name" value="SECA_MOTOR_DEAD"/>
    <property type="match status" value="1"/>
</dbReference>
<evidence type="ECO:0000313" key="4">
    <source>
        <dbReference type="EMBL" id="CAF1441141.1"/>
    </source>
</evidence>
<dbReference type="PANTHER" id="PTHR30612">
    <property type="entry name" value="SECA INNER MEMBRANE COMPONENT OF SEC PROTEIN SECRETION SYSTEM"/>
    <property type="match status" value="1"/>
</dbReference>
<dbReference type="InterPro" id="IPR027417">
    <property type="entry name" value="P-loop_NTPase"/>
</dbReference>
<dbReference type="GO" id="GO:0005524">
    <property type="term" value="F:ATP binding"/>
    <property type="evidence" value="ECO:0007669"/>
    <property type="project" value="InterPro"/>
</dbReference>
<feature type="non-terminal residue" evidence="5">
    <location>
        <position position="1"/>
    </location>
</feature>
<protein>
    <recommendedName>
        <fullName evidence="3">SecA family profile domain-containing protein</fullName>
    </recommendedName>
</protein>
<dbReference type="InterPro" id="IPR000185">
    <property type="entry name" value="SecA"/>
</dbReference>
<dbReference type="AlphaFoldDB" id="A0A8S2SNT1"/>
<dbReference type="Proteomes" id="UP000677228">
    <property type="component" value="Unassembled WGS sequence"/>
</dbReference>
<dbReference type="EMBL" id="CAJNOK010028919">
    <property type="protein sequence ID" value="CAF1441141.1"/>
    <property type="molecule type" value="Genomic_DNA"/>
</dbReference>
<dbReference type="Proteomes" id="UP000682733">
    <property type="component" value="Unassembled WGS sequence"/>
</dbReference>
<reference evidence="5" key="1">
    <citation type="submission" date="2021-02" db="EMBL/GenBank/DDBJ databases">
        <authorList>
            <person name="Nowell W R."/>
        </authorList>
    </citation>
    <scope>NUCLEOTIDE SEQUENCE</scope>
</reference>
<proteinExistence type="predicted"/>
<organism evidence="5 6">
    <name type="scientific">Didymodactylos carnosus</name>
    <dbReference type="NCBI Taxonomy" id="1234261"/>
    <lineage>
        <taxon>Eukaryota</taxon>
        <taxon>Metazoa</taxon>
        <taxon>Spiralia</taxon>
        <taxon>Gnathifera</taxon>
        <taxon>Rotifera</taxon>
        <taxon>Eurotatoria</taxon>
        <taxon>Bdelloidea</taxon>
        <taxon>Philodinida</taxon>
        <taxon>Philodinidae</taxon>
        <taxon>Didymodactylos</taxon>
    </lineage>
</organism>
<keyword evidence="1" id="KW-0653">Protein transport</keyword>
<keyword evidence="1" id="KW-0813">Transport</keyword>
<evidence type="ECO:0000313" key="6">
    <source>
        <dbReference type="Proteomes" id="UP000682733"/>
    </source>
</evidence>
<evidence type="ECO:0000256" key="2">
    <source>
        <dbReference type="ARBA" id="ARBA00023010"/>
    </source>
</evidence>
<feature type="domain" description="SecA family profile" evidence="3">
    <location>
        <begin position="1"/>
        <end position="228"/>
    </location>
</feature>